<evidence type="ECO:0000313" key="6">
    <source>
        <dbReference type="Proteomes" id="UP000324194"/>
    </source>
</evidence>
<dbReference type="Pfam" id="PF07729">
    <property type="entry name" value="FCD"/>
    <property type="match status" value="1"/>
</dbReference>
<dbReference type="GO" id="GO:0003700">
    <property type="term" value="F:DNA-binding transcription factor activity"/>
    <property type="evidence" value="ECO:0007669"/>
    <property type="project" value="InterPro"/>
</dbReference>
<proteinExistence type="predicted"/>
<dbReference type="PANTHER" id="PTHR43537:SF20">
    <property type="entry name" value="HTH-TYPE TRANSCRIPTIONAL REPRESSOR GLAR"/>
    <property type="match status" value="1"/>
</dbReference>
<dbReference type="AlphaFoldDB" id="A0A5E4PLU2"/>
<name>A0A5E4PLU2_9COXI</name>
<dbReference type="PROSITE" id="PS50949">
    <property type="entry name" value="HTH_GNTR"/>
    <property type="match status" value="1"/>
</dbReference>
<protein>
    <recommendedName>
        <fullName evidence="4">HTH gntR-type domain-containing protein</fullName>
    </recommendedName>
</protein>
<dbReference type="SUPFAM" id="SSF46785">
    <property type="entry name" value="Winged helix' DNA-binding domain"/>
    <property type="match status" value="1"/>
</dbReference>
<dbReference type="Gene3D" id="1.20.120.530">
    <property type="entry name" value="GntR ligand-binding domain-like"/>
    <property type="match status" value="1"/>
</dbReference>
<evidence type="ECO:0000256" key="1">
    <source>
        <dbReference type="ARBA" id="ARBA00023015"/>
    </source>
</evidence>
<reference evidence="5 6" key="1">
    <citation type="submission" date="2019-08" db="EMBL/GenBank/DDBJ databases">
        <authorList>
            <person name="Guy L."/>
        </authorList>
    </citation>
    <scope>NUCLEOTIDE SEQUENCE [LARGE SCALE GENOMIC DNA]</scope>
    <source>
        <strain evidence="5 6">SGT-108</strain>
    </source>
</reference>
<evidence type="ECO:0000256" key="2">
    <source>
        <dbReference type="ARBA" id="ARBA00023125"/>
    </source>
</evidence>
<dbReference type="InterPro" id="IPR011711">
    <property type="entry name" value="GntR_C"/>
</dbReference>
<evidence type="ECO:0000313" key="5">
    <source>
        <dbReference type="EMBL" id="VVC77222.1"/>
    </source>
</evidence>
<evidence type="ECO:0000256" key="3">
    <source>
        <dbReference type="ARBA" id="ARBA00023163"/>
    </source>
</evidence>
<dbReference type="InterPro" id="IPR000524">
    <property type="entry name" value="Tscrpt_reg_HTH_GntR"/>
</dbReference>
<dbReference type="RefSeq" id="WP_148340615.1">
    <property type="nucleotide sequence ID" value="NZ_LR699120.1"/>
</dbReference>
<accession>A0A5E4PLU2</accession>
<dbReference type="EMBL" id="LR699120">
    <property type="protein sequence ID" value="VVC77222.1"/>
    <property type="molecule type" value="Genomic_DNA"/>
</dbReference>
<keyword evidence="3" id="KW-0804">Transcription</keyword>
<keyword evidence="2" id="KW-0238">DNA-binding</keyword>
<gene>
    <name evidence="5" type="ORF">AQUSIP_25490</name>
</gene>
<dbReference type="Proteomes" id="UP000324194">
    <property type="component" value="Chromosome 2"/>
</dbReference>
<keyword evidence="6" id="KW-1185">Reference proteome</keyword>
<feature type="domain" description="HTH gntR-type" evidence="4">
    <location>
        <begin position="8"/>
        <end position="75"/>
    </location>
</feature>
<dbReference type="OrthoDB" id="9799812at2"/>
<dbReference type="Pfam" id="PF00392">
    <property type="entry name" value="GntR"/>
    <property type="match status" value="1"/>
</dbReference>
<dbReference type="InterPro" id="IPR008920">
    <property type="entry name" value="TF_FadR/GntR_C"/>
</dbReference>
<dbReference type="KEGG" id="asip:AQUSIP_25490"/>
<keyword evidence="1" id="KW-0805">Transcription regulation</keyword>
<dbReference type="SMART" id="SM00895">
    <property type="entry name" value="FCD"/>
    <property type="match status" value="1"/>
</dbReference>
<sequence>MTLKQRKTTKSTRVMESIRNDILSGALAPGEKLQMDILKERYGIGYSPLREALSRLASLGLVHSEEQCGFEVASQSLEELHDLYQIRAYIDTIALELSIQKGDERWEADIVSSWYCFSRLLDPAQKSKIETHDWERLQRNFLYSLIKGCGSPWLLKIHMMLYDQAQRYRAICINHHAKDKKMLQNYRLECQRLVDAVLARDTVKAIRISRASWENTVKGIAEVIERQTSSRDP</sequence>
<dbReference type="Gene3D" id="1.10.10.10">
    <property type="entry name" value="Winged helix-like DNA-binding domain superfamily/Winged helix DNA-binding domain"/>
    <property type="match status" value="1"/>
</dbReference>
<dbReference type="InterPro" id="IPR036390">
    <property type="entry name" value="WH_DNA-bd_sf"/>
</dbReference>
<dbReference type="PANTHER" id="PTHR43537">
    <property type="entry name" value="TRANSCRIPTIONAL REGULATOR, GNTR FAMILY"/>
    <property type="match status" value="1"/>
</dbReference>
<dbReference type="SUPFAM" id="SSF48008">
    <property type="entry name" value="GntR ligand-binding domain-like"/>
    <property type="match status" value="1"/>
</dbReference>
<organism evidence="5 6">
    <name type="scientific">Aquicella siphonis</name>
    <dbReference type="NCBI Taxonomy" id="254247"/>
    <lineage>
        <taxon>Bacteria</taxon>
        <taxon>Pseudomonadati</taxon>
        <taxon>Pseudomonadota</taxon>
        <taxon>Gammaproteobacteria</taxon>
        <taxon>Legionellales</taxon>
        <taxon>Coxiellaceae</taxon>
        <taxon>Aquicella</taxon>
    </lineage>
</organism>
<dbReference type="GO" id="GO:0003677">
    <property type="term" value="F:DNA binding"/>
    <property type="evidence" value="ECO:0007669"/>
    <property type="project" value="UniProtKB-KW"/>
</dbReference>
<dbReference type="SMART" id="SM00345">
    <property type="entry name" value="HTH_GNTR"/>
    <property type="match status" value="1"/>
</dbReference>
<dbReference type="InterPro" id="IPR036388">
    <property type="entry name" value="WH-like_DNA-bd_sf"/>
</dbReference>
<evidence type="ECO:0000259" key="4">
    <source>
        <dbReference type="PROSITE" id="PS50949"/>
    </source>
</evidence>